<keyword evidence="8" id="KW-1185">Reference proteome</keyword>
<protein>
    <submittedName>
        <fullName evidence="7">Inner membrane protein YhjD</fullName>
    </submittedName>
</protein>
<feature type="transmembrane region" description="Helical" evidence="6">
    <location>
        <begin position="196"/>
        <end position="215"/>
    </location>
</feature>
<keyword evidence="3 6" id="KW-0812">Transmembrane</keyword>
<name>A0A6N4WIV8_9MYCO</name>
<dbReference type="EMBL" id="AP022620">
    <property type="protein sequence ID" value="BBZ79812.1"/>
    <property type="molecule type" value="Genomic_DNA"/>
</dbReference>
<keyword evidence="5 6" id="KW-0472">Membrane</keyword>
<dbReference type="NCBIfam" id="TIGR00766">
    <property type="entry name" value="inner membrane protein YhjD"/>
    <property type="match status" value="1"/>
</dbReference>
<feature type="transmembrane region" description="Helical" evidence="6">
    <location>
        <begin position="150"/>
        <end position="169"/>
    </location>
</feature>
<dbReference type="AlphaFoldDB" id="A0A6N4WIV8"/>
<organism evidence="7 8">
    <name type="scientific">Mycolicibacterium anyangense</name>
    <dbReference type="NCBI Taxonomy" id="1431246"/>
    <lineage>
        <taxon>Bacteria</taxon>
        <taxon>Bacillati</taxon>
        <taxon>Actinomycetota</taxon>
        <taxon>Actinomycetes</taxon>
        <taxon>Mycobacteriales</taxon>
        <taxon>Mycobacteriaceae</taxon>
        <taxon>Mycolicibacterium</taxon>
    </lineage>
</organism>
<dbReference type="RefSeq" id="WP_163807141.1">
    <property type="nucleotide sequence ID" value="NZ_AP022620.1"/>
</dbReference>
<evidence type="ECO:0000256" key="1">
    <source>
        <dbReference type="ARBA" id="ARBA00004651"/>
    </source>
</evidence>
<keyword evidence="2" id="KW-1003">Cell membrane</keyword>
<accession>A0A6N4WIV8</accession>
<feature type="transmembrane region" description="Helical" evidence="6">
    <location>
        <begin position="227"/>
        <end position="249"/>
    </location>
</feature>
<dbReference type="Proteomes" id="UP000467249">
    <property type="component" value="Chromosome"/>
</dbReference>
<evidence type="ECO:0000256" key="6">
    <source>
        <dbReference type="SAM" id="Phobius"/>
    </source>
</evidence>
<evidence type="ECO:0000256" key="3">
    <source>
        <dbReference type="ARBA" id="ARBA00022692"/>
    </source>
</evidence>
<comment type="subcellular location">
    <subcellularLocation>
        <location evidence="1">Cell membrane</location>
        <topology evidence="1">Multi-pass membrane protein</topology>
    </subcellularLocation>
</comment>
<feature type="transmembrane region" description="Helical" evidence="6">
    <location>
        <begin position="261"/>
        <end position="286"/>
    </location>
</feature>
<evidence type="ECO:0000256" key="4">
    <source>
        <dbReference type="ARBA" id="ARBA00022989"/>
    </source>
</evidence>
<proteinExistence type="predicted"/>
<dbReference type="GO" id="GO:0005886">
    <property type="term" value="C:plasma membrane"/>
    <property type="evidence" value="ECO:0007669"/>
    <property type="project" value="UniProtKB-SubCell"/>
</dbReference>
<keyword evidence="4 6" id="KW-1133">Transmembrane helix</keyword>
<evidence type="ECO:0000256" key="5">
    <source>
        <dbReference type="ARBA" id="ARBA00023136"/>
    </source>
</evidence>
<evidence type="ECO:0000256" key="2">
    <source>
        <dbReference type="ARBA" id="ARBA00022475"/>
    </source>
</evidence>
<dbReference type="PANTHER" id="PTHR30213:SF1">
    <property type="entry name" value="INNER MEMBRANE PROTEIN YHJD"/>
    <property type="match status" value="1"/>
</dbReference>
<reference evidence="7 8" key="1">
    <citation type="journal article" date="2019" name="Emerg. Microbes Infect.">
        <title>Comprehensive subspecies identification of 175 nontuberculous mycobacteria species based on 7547 genomic profiles.</title>
        <authorList>
            <person name="Matsumoto Y."/>
            <person name="Kinjo T."/>
            <person name="Motooka D."/>
            <person name="Nabeya D."/>
            <person name="Jung N."/>
            <person name="Uechi K."/>
            <person name="Horii T."/>
            <person name="Iida T."/>
            <person name="Fujita J."/>
            <person name="Nakamura S."/>
        </authorList>
    </citation>
    <scope>NUCLEOTIDE SEQUENCE [LARGE SCALE GENOMIC DNA]</scope>
    <source>
        <strain evidence="7 8">JCM 30275</strain>
    </source>
</reference>
<dbReference type="PANTHER" id="PTHR30213">
    <property type="entry name" value="INNER MEMBRANE PROTEIN YHJD"/>
    <property type="match status" value="1"/>
</dbReference>
<dbReference type="KEGG" id="many:MANY_51490"/>
<feature type="transmembrane region" description="Helical" evidence="6">
    <location>
        <begin position="42"/>
        <end position="66"/>
    </location>
</feature>
<dbReference type="InterPro" id="IPR005274">
    <property type="entry name" value="IM_pro_YhjD"/>
</dbReference>
<dbReference type="InterPro" id="IPR017039">
    <property type="entry name" value="Virul_fac_BrkB"/>
</dbReference>
<sequence length="342" mass="36882">MADPAKPGILDRLRARYPWFDHVMRAQQRYDKTKGDFYAAGITYYTIFALFPLLMVGFAAAGFVLASRPQLLTDIESRIKSTVSGQLGEQLITLMDSAIASRTSVGVIGLATAAWAGLGWISNLREALSQMWGEHRGEPLNFVRTKLSDLVALVSVFVVMIATVGLTALGDPGVMAKVLDWFGIHDVPGLNTGLRIASILMSFLVAWMLFTWMIARMPRESVSFRSSVRAGLLVAVGFEIFKQVASIYLRSVVHGPAGATFGPVLGLMVFAYITARLVLFATAWAATSADNVREAKVPAPAPAVINVRVGPDEGLSTRQWLGALGVGALGALGLSRLWRGGR</sequence>
<evidence type="ECO:0000313" key="8">
    <source>
        <dbReference type="Proteomes" id="UP000467249"/>
    </source>
</evidence>
<dbReference type="Pfam" id="PF03631">
    <property type="entry name" value="Virul_fac_BrkB"/>
    <property type="match status" value="1"/>
</dbReference>
<gene>
    <name evidence="7" type="ORF">MANY_51490</name>
</gene>
<evidence type="ECO:0000313" key="7">
    <source>
        <dbReference type="EMBL" id="BBZ79812.1"/>
    </source>
</evidence>